<dbReference type="GO" id="GO:0000155">
    <property type="term" value="F:phosphorelay sensor kinase activity"/>
    <property type="evidence" value="ECO:0007669"/>
    <property type="project" value="InterPro"/>
</dbReference>
<dbReference type="PANTHER" id="PTHR34220">
    <property type="entry name" value="SENSOR HISTIDINE KINASE YPDA"/>
    <property type="match status" value="1"/>
</dbReference>
<dbReference type="Pfam" id="PF02518">
    <property type="entry name" value="HATPase_c"/>
    <property type="match status" value="1"/>
</dbReference>
<keyword evidence="6 7" id="KW-0472">Membrane</keyword>
<feature type="transmembrane region" description="Helical" evidence="7">
    <location>
        <begin position="322"/>
        <end position="342"/>
    </location>
</feature>
<dbReference type="SUPFAM" id="SSF55874">
    <property type="entry name" value="ATPase domain of HSP90 chaperone/DNA topoisomerase II/histidine kinase"/>
    <property type="match status" value="1"/>
</dbReference>
<dbReference type="RefSeq" id="WP_099520045.1">
    <property type="nucleotide sequence ID" value="NZ_CP016808.1"/>
</dbReference>
<dbReference type="Pfam" id="PF06580">
    <property type="entry name" value="His_kinase"/>
    <property type="match status" value="1"/>
</dbReference>
<protein>
    <recommendedName>
        <fullName evidence="8">HAMP domain-containing protein</fullName>
    </recommendedName>
</protein>
<dbReference type="InterPro" id="IPR010559">
    <property type="entry name" value="Sig_transdc_His_kin_internal"/>
</dbReference>
<evidence type="ECO:0000313" key="9">
    <source>
        <dbReference type="EMBL" id="ANY68994.1"/>
    </source>
</evidence>
<organism evidence="9">
    <name type="scientific">Paenibacillus sp. BIHB 4019</name>
    <dbReference type="NCBI Taxonomy" id="1870819"/>
    <lineage>
        <taxon>Bacteria</taxon>
        <taxon>Bacillati</taxon>
        <taxon>Bacillota</taxon>
        <taxon>Bacilli</taxon>
        <taxon>Bacillales</taxon>
        <taxon>Paenibacillaceae</taxon>
        <taxon>Paenibacillus</taxon>
    </lineage>
</organism>
<dbReference type="Pfam" id="PF00672">
    <property type="entry name" value="HAMP"/>
    <property type="match status" value="1"/>
</dbReference>
<dbReference type="Gene3D" id="3.30.565.10">
    <property type="entry name" value="Histidine kinase-like ATPase, C-terminal domain"/>
    <property type="match status" value="1"/>
</dbReference>
<dbReference type="SMART" id="SM00387">
    <property type="entry name" value="HATPase_c"/>
    <property type="match status" value="1"/>
</dbReference>
<name>A0A1B2DMR0_9BACL</name>
<gene>
    <name evidence="9" type="ORF">BBD42_22785</name>
</gene>
<dbReference type="InterPro" id="IPR050640">
    <property type="entry name" value="Bact_2-comp_sensor_kinase"/>
</dbReference>
<keyword evidence="2" id="KW-1003">Cell membrane</keyword>
<dbReference type="InterPro" id="IPR036890">
    <property type="entry name" value="HATPase_C_sf"/>
</dbReference>
<dbReference type="CDD" id="cd06225">
    <property type="entry name" value="HAMP"/>
    <property type="match status" value="1"/>
</dbReference>
<comment type="subcellular location">
    <subcellularLocation>
        <location evidence="1">Cell membrane</location>
        <topology evidence="1">Multi-pass membrane protein</topology>
    </subcellularLocation>
</comment>
<dbReference type="SUPFAM" id="SSF158472">
    <property type="entry name" value="HAMP domain-like"/>
    <property type="match status" value="1"/>
</dbReference>
<evidence type="ECO:0000259" key="8">
    <source>
        <dbReference type="PROSITE" id="PS50885"/>
    </source>
</evidence>
<accession>A0A1B2DMR0</accession>
<keyword evidence="7" id="KW-0812">Transmembrane</keyword>
<dbReference type="GO" id="GO:0005886">
    <property type="term" value="C:plasma membrane"/>
    <property type="evidence" value="ECO:0007669"/>
    <property type="project" value="UniProtKB-SubCell"/>
</dbReference>
<dbReference type="PROSITE" id="PS50885">
    <property type="entry name" value="HAMP"/>
    <property type="match status" value="1"/>
</dbReference>
<evidence type="ECO:0000256" key="1">
    <source>
        <dbReference type="ARBA" id="ARBA00004651"/>
    </source>
</evidence>
<dbReference type="Gene3D" id="6.10.340.10">
    <property type="match status" value="1"/>
</dbReference>
<sequence>MRTPYFLHRFQKYFSFRSKLLLTYALIVTLPLVILSSKYFYSSREFVSDFARQNLYSIVKQNNEIIDEELSRVEESSLAMFADQVLYEQYLHADPKDEYSMVTMEKKVNQVISKYFLDLNQIYSIHLMTSYANIGTSTFIPYQDFNKTALYQRAWAGNGGMAWVPTFSFDRMFDRKTSQVRPPEYAHLLSGVRLLKLFQINNSEVIELQGKAELPVLVVTYNPEMYGAHLSGALPADGASYFILSAEGELISGTDMFKEARLGKPAWLDEIAAMKSGTITVMQDGKPLIVCFDTSKVTGWISGITISPGKLMASFLPEIKSYTLYLAVFLLIVSLLLAYIFASSITKPIHQLLNAIKKTGEGEFDTRIPVESYNEMGYLIHKYNQMNVKINRLIEENYIVKLREKETQIMSLNIQLNPHFLYNTLNIMNWTALENNQKELSSMIVSLSAMLQYTSANSQDIGDFNDDLNWLKHYIFITDQRFEGKFAVTYDIAPELYTYTVPKLFLQPFVENAIVHGFAHIHRGGLIHIRGWLEDKQRCFTVEDNGIGIPESQIASLTETESSSIGIQNVDKRIKLIYGDSYGVTIHSQRQQGTVVKIHLPI</sequence>
<reference evidence="9" key="1">
    <citation type="submission" date="2016-08" db="EMBL/GenBank/DDBJ databases">
        <title>Complete Genome Seqeunce of Paenibacillus sp. BIHB 4019 from tea rhizoplane.</title>
        <authorList>
            <person name="Thakur R."/>
            <person name="Swarnkar M.K."/>
            <person name="Gulati A."/>
        </authorList>
    </citation>
    <scope>NUCLEOTIDE SEQUENCE [LARGE SCALE GENOMIC DNA]</scope>
    <source>
        <strain evidence="9">BIHB4019</strain>
    </source>
</reference>
<dbReference type="InterPro" id="IPR003594">
    <property type="entry name" value="HATPase_dom"/>
</dbReference>
<keyword evidence="4" id="KW-0808">Transferase</keyword>
<feature type="domain" description="HAMP" evidence="8">
    <location>
        <begin position="343"/>
        <end position="395"/>
    </location>
</feature>
<evidence type="ECO:0000256" key="4">
    <source>
        <dbReference type="ARBA" id="ARBA00022679"/>
    </source>
</evidence>
<keyword evidence="3" id="KW-0597">Phosphoprotein</keyword>
<feature type="transmembrane region" description="Helical" evidence="7">
    <location>
        <begin position="21"/>
        <end position="41"/>
    </location>
</feature>
<evidence type="ECO:0000256" key="3">
    <source>
        <dbReference type="ARBA" id="ARBA00022553"/>
    </source>
</evidence>
<proteinExistence type="predicted"/>
<keyword evidence="5" id="KW-0418">Kinase</keyword>
<evidence type="ECO:0000256" key="2">
    <source>
        <dbReference type="ARBA" id="ARBA00022475"/>
    </source>
</evidence>
<keyword evidence="7" id="KW-1133">Transmembrane helix</keyword>
<evidence type="ECO:0000256" key="5">
    <source>
        <dbReference type="ARBA" id="ARBA00022777"/>
    </source>
</evidence>
<dbReference type="EMBL" id="CP016808">
    <property type="protein sequence ID" value="ANY68994.1"/>
    <property type="molecule type" value="Genomic_DNA"/>
</dbReference>
<evidence type="ECO:0000256" key="7">
    <source>
        <dbReference type="SAM" id="Phobius"/>
    </source>
</evidence>
<dbReference type="AlphaFoldDB" id="A0A1B2DMR0"/>
<dbReference type="PANTHER" id="PTHR34220:SF7">
    <property type="entry name" value="SENSOR HISTIDINE KINASE YPDA"/>
    <property type="match status" value="1"/>
</dbReference>
<dbReference type="InterPro" id="IPR003660">
    <property type="entry name" value="HAMP_dom"/>
</dbReference>
<evidence type="ECO:0000256" key="6">
    <source>
        <dbReference type="ARBA" id="ARBA00023136"/>
    </source>
</evidence>
<dbReference type="SMART" id="SM00304">
    <property type="entry name" value="HAMP"/>
    <property type="match status" value="1"/>
</dbReference>